<evidence type="ECO:0000259" key="3">
    <source>
        <dbReference type="PROSITE" id="PS51456"/>
    </source>
</evidence>
<reference evidence="4 5" key="1">
    <citation type="submission" date="2018-11" db="EMBL/GenBank/DDBJ databases">
        <authorList>
            <person name="Lopez-Roques C."/>
            <person name="Donnadieu C."/>
            <person name="Bouchez O."/>
            <person name="Klopp C."/>
            <person name="Cabau C."/>
            <person name="Zahm M."/>
        </authorList>
    </citation>
    <scope>NUCLEOTIDE SEQUENCE [LARGE SCALE GENOMIC DNA]</scope>
    <source>
        <strain evidence="4">RS831</strain>
        <tissue evidence="4">Whole body</tissue>
    </source>
</reference>
<reference evidence="4 5" key="2">
    <citation type="submission" date="2019-01" db="EMBL/GenBank/DDBJ databases">
        <title>A chromosome length genome reference of the Java medaka (oryzias javanicus).</title>
        <authorList>
            <person name="Herpin A."/>
            <person name="Takehana Y."/>
            <person name="Naruse K."/>
            <person name="Ansai S."/>
            <person name="Kawaguchi M."/>
        </authorList>
    </citation>
    <scope>NUCLEOTIDE SEQUENCE [LARGE SCALE GENOMIC DNA]</scope>
    <source>
        <strain evidence="4">RS831</strain>
        <tissue evidence="4">Whole body</tissue>
    </source>
</reference>
<dbReference type="PROSITE" id="PS51456">
    <property type="entry name" value="MYOSIN_MOTOR"/>
    <property type="match status" value="1"/>
</dbReference>
<dbReference type="GO" id="GO:0016461">
    <property type="term" value="C:unconventional myosin complex"/>
    <property type="evidence" value="ECO:0007669"/>
    <property type="project" value="TreeGrafter"/>
</dbReference>
<comment type="caution">
    <text evidence="1">Lacks conserved residue(s) required for the propagation of feature annotation.</text>
</comment>
<dbReference type="SUPFAM" id="SSF52540">
    <property type="entry name" value="P-loop containing nucleoside triphosphate hydrolases"/>
    <property type="match status" value="1"/>
</dbReference>
<gene>
    <name evidence="4" type="ORF">OJAV_G00123730</name>
</gene>
<dbReference type="EMBL" id="CM012448">
    <property type="protein sequence ID" value="RVE66165.1"/>
    <property type="molecule type" value="Genomic_DNA"/>
</dbReference>
<keyword evidence="1" id="KW-0505">Motor protein</keyword>
<dbReference type="PANTHER" id="PTHR45615:SF8">
    <property type="entry name" value="UNCONVENTIONAL MYOSIN-XVIIIB"/>
    <property type="match status" value="1"/>
</dbReference>
<dbReference type="GO" id="GO:0005737">
    <property type="term" value="C:cytoplasm"/>
    <property type="evidence" value="ECO:0007669"/>
    <property type="project" value="TreeGrafter"/>
</dbReference>
<accession>A0A3S2P411</accession>
<dbReference type="GO" id="GO:0003774">
    <property type="term" value="F:cytoskeletal motor activity"/>
    <property type="evidence" value="ECO:0007669"/>
    <property type="project" value="InterPro"/>
</dbReference>
<dbReference type="GO" id="GO:0051015">
    <property type="term" value="F:actin filament binding"/>
    <property type="evidence" value="ECO:0007669"/>
    <property type="project" value="TreeGrafter"/>
</dbReference>
<comment type="similarity">
    <text evidence="1">Belongs to the TRAFAC class myosin-kinesin ATPase superfamily. Myosin family.</text>
</comment>
<keyword evidence="1" id="KW-0009">Actin-binding</keyword>
<evidence type="ECO:0000313" key="4">
    <source>
        <dbReference type="EMBL" id="RVE66165.1"/>
    </source>
</evidence>
<dbReference type="AlphaFoldDB" id="A0A3S2P411"/>
<dbReference type="PROSITE" id="PS50096">
    <property type="entry name" value="IQ"/>
    <property type="match status" value="1"/>
</dbReference>
<dbReference type="GO" id="GO:0005524">
    <property type="term" value="F:ATP binding"/>
    <property type="evidence" value="ECO:0007669"/>
    <property type="project" value="InterPro"/>
</dbReference>
<dbReference type="GO" id="GO:0032982">
    <property type="term" value="C:myosin filament"/>
    <property type="evidence" value="ECO:0007669"/>
    <property type="project" value="TreeGrafter"/>
</dbReference>
<feature type="domain" description="Myosin motor" evidence="3">
    <location>
        <begin position="1"/>
        <end position="203"/>
    </location>
</feature>
<dbReference type="OrthoDB" id="2505895at2759"/>
<evidence type="ECO:0000256" key="1">
    <source>
        <dbReference type="PROSITE-ProRule" id="PRU00782"/>
    </source>
</evidence>
<organism evidence="4 5">
    <name type="scientific">Oryzias javanicus</name>
    <name type="common">Javanese ricefish</name>
    <name type="synonym">Aplocheilus javanicus</name>
    <dbReference type="NCBI Taxonomy" id="123683"/>
    <lineage>
        <taxon>Eukaryota</taxon>
        <taxon>Metazoa</taxon>
        <taxon>Chordata</taxon>
        <taxon>Craniata</taxon>
        <taxon>Vertebrata</taxon>
        <taxon>Euteleostomi</taxon>
        <taxon>Actinopterygii</taxon>
        <taxon>Neopterygii</taxon>
        <taxon>Teleostei</taxon>
        <taxon>Neoteleostei</taxon>
        <taxon>Acanthomorphata</taxon>
        <taxon>Ovalentaria</taxon>
        <taxon>Atherinomorphae</taxon>
        <taxon>Beloniformes</taxon>
        <taxon>Adrianichthyidae</taxon>
        <taxon>Oryziinae</taxon>
        <taxon>Oryzias</taxon>
    </lineage>
</organism>
<dbReference type="Gene3D" id="1.20.5.4820">
    <property type="match status" value="1"/>
</dbReference>
<dbReference type="InterPro" id="IPR027417">
    <property type="entry name" value="P-loop_NTPase"/>
</dbReference>
<sequence length="589" mass="67867">MSSFISNSSSSVLVFLRGQVKSLFTPRISLPPLCRGLGGLDGGNQRALQRNGTIRKTFSGGMAAVRRHSHCIAVKLQADALENVIRRAAPVFLQGVSAKMDGGGFDVPALRVQLNSTQILSALQLYRTGFPDHMSLSDFRCHFQALSPPIMKRYASMFVSHDERKAVEELLVELDVDRKRMAVGSSRVFMKRGVLRDLGQRRDQQVTGWLVHLQAACLGHLARQKYRRLKVQQMAVRCLQRNLRVLRTMTAWSWWRLFCRVRPLLDVNMDNERLRAKEDEISALRRRLEKSERERNELRQTADSLETRVTTVTSELSDERFRGDAVGQALDVERAERLRLSRENKELQARLDQCKVTIETLERTLEEERQKAQVAAGQREAATESELTMQLECCQTEVEFVRRRLKQTEEKLEAERQSRQELDAKVAALQAQLEQSRRGAVELKRHCRRVTSDLQDARVLTDSLQSRTHELERKQRRFDNELAQALEEAENEREQKEKALQENATLGAEIFNLRRSLQVYLFFAPIDRSASQKELRSIACSLKEWVWIIDEARSPQKSELERMARAKSDGGLAELWRRRRHAFLHLTSV</sequence>
<keyword evidence="5" id="KW-1185">Reference proteome</keyword>
<name>A0A3S2P411_ORYJA</name>
<dbReference type="Proteomes" id="UP000283210">
    <property type="component" value="Chromosome 12"/>
</dbReference>
<evidence type="ECO:0000313" key="5">
    <source>
        <dbReference type="Proteomes" id="UP000283210"/>
    </source>
</evidence>
<keyword evidence="1" id="KW-0518">Myosin</keyword>
<protein>
    <recommendedName>
        <fullName evidence="3">Myosin motor domain-containing protein</fullName>
    </recommendedName>
</protein>
<evidence type="ECO:0000256" key="2">
    <source>
        <dbReference type="SAM" id="Coils"/>
    </source>
</evidence>
<dbReference type="GO" id="GO:0031032">
    <property type="term" value="P:actomyosin structure organization"/>
    <property type="evidence" value="ECO:0007669"/>
    <property type="project" value="TreeGrafter"/>
</dbReference>
<proteinExistence type="inferred from homology"/>
<feature type="coiled-coil region" evidence="2">
    <location>
        <begin position="267"/>
        <end position="509"/>
    </location>
</feature>
<dbReference type="GO" id="GO:0016460">
    <property type="term" value="C:myosin II complex"/>
    <property type="evidence" value="ECO:0007669"/>
    <property type="project" value="TreeGrafter"/>
</dbReference>
<dbReference type="PANTHER" id="PTHR45615">
    <property type="entry name" value="MYOSIN HEAVY CHAIN, NON-MUSCLE"/>
    <property type="match status" value="1"/>
</dbReference>
<dbReference type="InterPro" id="IPR001609">
    <property type="entry name" value="Myosin_head_motor_dom-like"/>
</dbReference>
<keyword evidence="2" id="KW-0175">Coiled coil</keyword>